<feature type="region of interest" description="Disordered" evidence="1">
    <location>
        <begin position="69"/>
        <end position="120"/>
    </location>
</feature>
<feature type="region of interest" description="Disordered" evidence="1">
    <location>
        <begin position="1"/>
        <end position="32"/>
    </location>
</feature>
<name>A0A7J8IKZ7_ROUAE</name>
<feature type="compositionally biased region" description="Basic and acidic residues" evidence="1">
    <location>
        <begin position="23"/>
        <end position="32"/>
    </location>
</feature>
<feature type="compositionally biased region" description="Gly residues" evidence="1">
    <location>
        <begin position="1"/>
        <end position="16"/>
    </location>
</feature>
<evidence type="ECO:0000256" key="1">
    <source>
        <dbReference type="SAM" id="MobiDB-lite"/>
    </source>
</evidence>
<evidence type="ECO:0000313" key="3">
    <source>
        <dbReference type="Proteomes" id="UP000593571"/>
    </source>
</evidence>
<dbReference type="Proteomes" id="UP000593571">
    <property type="component" value="Unassembled WGS sequence"/>
</dbReference>
<gene>
    <name evidence="2" type="ORF">HJG63_010526</name>
</gene>
<dbReference type="AlphaFoldDB" id="A0A7J8IKZ7"/>
<comment type="caution">
    <text evidence="2">The sequence shown here is derived from an EMBL/GenBank/DDBJ whole genome shotgun (WGS) entry which is preliminary data.</text>
</comment>
<dbReference type="EMBL" id="JACASE010000003">
    <property type="protein sequence ID" value="KAF6485283.1"/>
    <property type="molecule type" value="Genomic_DNA"/>
</dbReference>
<keyword evidence="3" id="KW-1185">Reference proteome</keyword>
<reference evidence="2 3" key="1">
    <citation type="journal article" date="2020" name="Nature">
        <title>Six reference-quality genomes reveal evolution of bat adaptations.</title>
        <authorList>
            <person name="Jebb D."/>
            <person name="Huang Z."/>
            <person name="Pippel M."/>
            <person name="Hughes G.M."/>
            <person name="Lavrichenko K."/>
            <person name="Devanna P."/>
            <person name="Winkler S."/>
            <person name="Jermiin L.S."/>
            <person name="Skirmuntt E.C."/>
            <person name="Katzourakis A."/>
            <person name="Burkitt-Gray L."/>
            <person name="Ray D.A."/>
            <person name="Sullivan K.A.M."/>
            <person name="Roscito J.G."/>
            <person name="Kirilenko B.M."/>
            <person name="Davalos L.M."/>
            <person name="Corthals A.P."/>
            <person name="Power M.L."/>
            <person name="Jones G."/>
            <person name="Ransome R.D."/>
            <person name="Dechmann D.K.N."/>
            <person name="Locatelli A.G."/>
            <person name="Puechmaille S.J."/>
            <person name="Fedrigo O."/>
            <person name="Jarvis E.D."/>
            <person name="Hiller M."/>
            <person name="Vernes S.C."/>
            <person name="Myers E.W."/>
            <person name="Teeling E.C."/>
        </authorList>
    </citation>
    <scope>NUCLEOTIDE SEQUENCE [LARGE SCALE GENOMIC DNA]</scope>
    <source>
        <strain evidence="2">MRouAeg1</strain>
        <tissue evidence="2">Muscle</tissue>
    </source>
</reference>
<sequence>MGGIQVGFGAEGGVLGNPGDPLGAREDPEGRGRPGVDALLSWGAEFVELRWINICTWLMMGLAGLLRPSPRGTGSPGCKDIQEPLGPASAPASGSPASPFSGSSHTGLLSVPRTSWSTSQNPFPQREALVFLQGSAEALLP</sequence>
<evidence type="ECO:0000313" key="2">
    <source>
        <dbReference type="EMBL" id="KAF6485283.1"/>
    </source>
</evidence>
<protein>
    <submittedName>
        <fullName evidence="2">Uncharacterized protein</fullName>
    </submittedName>
</protein>
<accession>A0A7J8IKZ7</accession>
<proteinExistence type="predicted"/>
<organism evidence="2 3">
    <name type="scientific">Rousettus aegyptiacus</name>
    <name type="common">Egyptian fruit bat</name>
    <name type="synonym">Pteropus aegyptiacus</name>
    <dbReference type="NCBI Taxonomy" id="9407"/>
    <lineage>
        <taxon>Eukaryota</taxon>
        <taxon>Metazoa</taxon>
        <taxon>Chordata</taxon>
        <taxon>Craniata</taxon>
        <taxon>Vertebrata</taxon>
        <taxon>Euteleostomi</taxon>
        <taxon>Mammalia</taxon>
        <taxon>Eutheria</taxon>
        <taxon>Laurasiatheria</taxon>
        <taxon>Chiroptera</taxon>
        <taxon>Yinpterochiroptera</taxon>
        <taxon>Pteropodoidea</taxon>
        <taxon>Pteropodidae</taxon>
        <taxon>Rousettinae</taxon>
        <taxon>Rousettus</taxon>
    </lineage>
</organism>
<feature type="compositionally biased region" description="Low complexity" evidence="1">
    <location>
        <begin position="86"/>
        <end position="104"/>
    </location>
</feature>